<dbReference type="Gene3D" id="3.30.565.10">
    <property type="entry name" value="Histidine kinase-like ATPase, C-terminal domain"/>
    <property type="match status" value="1"/>
</dbReference>
<sequence>MEAEPELLRRALANLSSNALRYGAADSLVTVSTKMEANTLEIMVHNRASPSRQGTCLTCSSVSIAVMPHAINLMTPADWGWQLSNQSCTFIRVRPASKATMRGRCLACTFTVEEFQFR</sequence>
<dbReference type="SUPFAM" id="SSF55874">
    <property type="entry name" value="ATPase domain of HSP90 chaperone/DNA topoisomerase II/histidine kinase"/>
    <property type="match status" value="1"/>
</dbReference>
<name>A0A653AXY6_ECTOL</name>
<proteinExistence type="predicted"/>
<protein>
    <submittedName>
        <fullName evidence="1">Uncharacterized protein</fullName>
    </submittedName>
</protein>
<evidence type="ECO:0000313" key="1">
    <source>
        <dbReference type="EMBL" id="VDN61231.1"/>
    </source>
</evidence>
<dbReference type="AlphaFoldDB" id="A0A653AXY6"/>
<accession>A0A653AXY6</accession>
<dbReference type="EMBL" id="LR130779">
    <property type="protein sequence ID" value="VDN61231.1"/>
    <property type="molecule type" value="Genomic_DNA"/>
</dbReference>
<gene>
    <name evidence="1" type="ORF">POT9AD_0240</name>
</gene>
<reference evidence="1" key="1">
    <citation type="submission" date="2018-11" db="EMBL/GenBank/DDBJ databases">
        <authorList>
            <consortium name="Genoscope - CEA"/>
            <person name="William W."/>
        </authorList>
    </citation>
    <scope>NUCLEOTIDE SEQUENCE [LARGE SCALE GENOMIC DNA]</scope>
    <source>
        <strain evidence="1">T9AD</strain>
    </source>
</reference>
<organism evidence="1">
    <name type="scientific">Ectopseudomonas oleovorans</name>
    <name type="common">Pseudomonas oleovorans</name>
    <dbReference type="NCBI Taxonomy" id="301"/>
    <lineage>
        <taxon>Bacteria</taxon>
        <taxon>Pseudomonadati</taxon>
        <taxon>Pseudomonadota</taxon>
        <taxon>Gammaproteobacteria</taxon>
        <taxon>Pseudomonadales</taxon>
        <taxon>Pseudomonadaceae</taxon>
        <taxon>Ectopseudomonas</taxon>
    </lineage>
</organism>
<dbReference type="InterPro" id="IPR036890">
    <property type="entry name" value="HATPase_C_sf"/>
</dbReference>